<dbReference type="KEGG" id="sck:SCITRI_001860"/>
<sequence length="50" mass="5810">MKTLQDLIKDLTDITVEQNKINEYLSREFLDLRDAKLQGTNLQDADLTDI</sequence>
<organism evidence="1 2">
    <name type="scientific">Spiroplasma citri</name>
    <dbReference type="NCBI Taxonomy" id="2133"/>
    <lineage>
        <taxon>Bacteria</taxon>
        <taxon>Bacillati</taxon>
        <taxon>Mycoplasmatota</taxon>
        <taxon>Mollicutes</taxon>
        <taxon>Entomoplasmatales</taxon>
        <taxon>Spiroplasmataceae</taxon>
        <taxon>Spiroplasma</taxon>
    </lineage>
</organism>
<evidence type="ECO:0000313" key="1">
    <source>
        <dbReference type="EMBL" id="QIA69746.1"/>
    </source>
</evidence>
<dbReference type="EMBL" id="CP046368">
    <property type="protein sequence ID" value="QIA69746.1"/>
    <property type="molecule type" value="Genomic_DNA"/>
</dbReference>
<dbReference type="RefSeq" id="WP_157092890.1">
    <property type="nucleotide sequence ID" value="NZ_CP013197.1"/>
</dbReference>
<dbReference type="AlphaFoldDB" id="A0AAJ4JZD8"/>
<gene>
    <name evidence="1" type="ORF">GL298_10125</name>
</gene>
<protein>
    <recommendedName>
        <fullName evidence="3">Pentapeptide repeat-containing protein</fullName>
    </recommendedName>
</protein>
<evidence type="ECO:0008006" key="3">
    <source>
        <dbReference type="Google" id="ProtNLM"/>
    </source>
</evidence>
<dbReference type="Proteomes" id="UP000464735">
    <property type="component" value="Chromosome"/>
</dbReference>
<dbReference type="Pfam" id="PF00805">
    <property type="entry name" value="Pentapeptide"/>
    <property type="match status" value="1"/>
</dbReference>
<reference evidence="1 2" key="1">
    <citation type="submission" date="2019-11" db="EMBL/GenBank/DDBJ databases">
        <title>Whole genome sequencing and comparative genomics analyses of five strains of Spiroplasma citri.</title>
        <authorList>
            <person name="Yokomi R."/>
            <person name="Chen J."/>
            <person name="Rattner R."/>
            <person name="Vidalakis G."/>
        </authorList>
    </citation>
    <scope>NUCLEOTIDE SEQUENCE [LARGE SCALE GENOMIC DNA]</scope>
    <source>
        <strain evidence="1 2">BR12</strain>
    </source>
</reference>
<evidence type="ECO:0000313" key="2">
    <source>
        <dbReference type="Proteomes" id="UP000464735"/>
    </source>
</evidence>
<dbReference type="InterPro" id="IPR001646">
    <property type="entry name" value="5peptide_repeat"/>
</dbReference>
<proteinExistence type="predicted"/>
<name>A0AAJ4JZD8_SPICI</name>
<accession>A0AAJ4JZD8</accession>
<dbReference type="GeneID" id="54239925"/>